<keyword evidence="2" id="KW-1185">Reference proteome</keyword>
<accession>A0A562BSS2</accession>
<comment type="caution">
    <text evidence="1">The sequence shown here is derived from an EMBL/GenBank/DDBJ whole genome shotgun (WGS) entry which is preliminary data.</text>
</comment>
<dbReference type="AlphaFoldDB" id="A0A562BSS2"/>
<name>A0A562BSS2_9BURK</name>
<sequence>MKRREPKASTALEVPNHKVVYGIRQQVADLRRYVETPSDEAVAETLDALDAWLKLLAAEDPVPLADMERAQALVDGQLTGLILGGVLDAGQLRQWDKSLANVGILLPTLHGLAIC</sequence>
<evidence type="ECO:0000313" key="2">
    <source>
        <dbReference type="Proteomes" id="UP000318141"/>
    </source>
</evidence>
<protein>
    <submittedName>
        <fullName evidence="1">Uncharacterized protein</fullName>
    </submittedName>
</protein>
<dbReference type="Proteomes" id="UP000318141">
    <property type="component" value="Unassembled WGS sequence"/>
</dbReference>
<reference evidence="1 2" key="1">
    <citation type="submission" date="2019-07" db="EMBL/GenBank/DDBJ databases">
        <title>Genome sequencing of lignin-degrading bacterial isolates.</title>
        <authorList>
            <person name="Gladden J."/>
        </authorList>
    </citation>
    <scope>NUCLEOTIDE SEQUENCE [LARGE SCALE GENOMIC DNA]</scope>
    <source>
        <strain evidence="1 2">J11</strain>
    </source>
</reference>
<organism evidence="1 2">
    <name type="scientific">Cupriavidus gilardii J11</name>
    <dbReference type="NCBI Taxonomy" id="936133"/>
    <lineage>
        <taxon>Bacteria</taxon>
        <taxon>Pseudomonadati</taxon>
        <taxon>Pseudomonadota</taxon>
        <taxon>Betaproteobacteria</taxon>
        <taxon>Burkholderiales</taxon>
        <taxon>Burkholderiaceae</taxon>
        <taxon>Cupriavidus</taxon>
    </lineage>
</organism>
<proteinExistence type="predicted"/>
<evidence type="ECO:0000313" key="1">
    <source>
        <dbReference type="EMBL" id="TWG87949.1"/>
    </source>
</evidence>
<dbReference type="EMBL" id="VLJN01000007">
    <property type="protein sequence ID" value="TWG87949.1"/>
    <property type="molecule type" value="Genomic_DNA"/>
</dbReference>
<gene>
    <name evidence="1" type="ORF">L602_001500000820</name>
</gene>